<name>A0A7I8V8Z2_9ANNE</name>
<evidence type="ECO:0000256" key="1">
    <source>
        <dbReference type="ARBA" id="ARBA00022723"/>
    </source>
</evidence>
<dbReference type="Pfam" id="PF08240">
    <property type="entry name" value="ADH_N"/>
    <property type="match status" value="1"/>
</dbReference>
<dbReference type="InterPro" id="IPR011032">
    <property type="entry name" value="GroES-like_sf"/>
</dbReference>
<evidence type="ECO:0000313" key="7">
    <source>
        <dbReference type="Proteomes" id="UP000549394"/>
    </source>
</evidence>
<organism evidence="6 7">
    <name type="scientific">Dimorphilus gyrociliatus</name>
    <dbReference type="NCBI Taxonomy" id="2664684"/>
    <lineage>
        <taxon>Eukaryota</taxon>
        <taxon>Metazoa</taxon>
        <taxon>Spiralia</taxon>
        <taxon>Lophotrochozoa</taxon>
        <taxon>Annelida</taxon>
        <taxon>Polychaeta</taxon>
        <taxon>Polychaeta incertae sedis</taxon>
        <taxon>Dinophilidae</taxon>
        <taxon>Dimorphilus</taxon>
    </lineage>
</organism>
<dbReference type="InterPro" id="IPR013154">
    <property type="entry name" value="ADH-like_N"/>
</dbReference>
<protein>
    <submittedName>
        <fullName evidence="6">DgyrCDS1384</fullName>
    </submittedName>
</protein>
<evidence type="ECO:0000256" key="3">
    <source>
        <dbReference type="ARBA" id="ARBA00023002"/>
    </source>
</evidence>
<accession>A0A7I8V8Z2</accession>
<dbReference type="InterPro" id="IPR036291">
    <property type="entry name" value="NAD(P)-bd_dom_sf"/>
</dbReference>
<comment type="caution">
    <text evidence="6">The sequence shown here is derived from an EMBL/GenBank/DDBJ whole genome shotgun (WGS) entry which is preliminary data.</text>
</comment>
<reference evidence="6 7" key="1">
    <citation type="submission" date="2020-08" db="EMBL/GenBank/DDBJ databases">
        <authorList>
            <person name="Hejnol A."/>
        </authorList>
    </citation>
    <scope>NUCLEOTIDE SEQUENCE [LARGE SCALE GENOMIC DNA]</scope>
</reference>
<dbReference type="AlphaFoldDB" id="A0A7I8V8Z2"/>
<dbReference type="Proteomes" id="UP000549394">
    <property type="component" value="Unassembled WGS sequence"/>
</dbReference>
<keyword evidence="2 4" id="KW-0862">Zinc</keyword>
<dbReference type="GO" id="GO:0016491">
    <property type="term" value="F:oxidoreductase activity"/>
    <property type="evidence" value="ECO:0007669"/>
    <property type="project" value="UniProtKB-KW"/>
</dbReference>
<proteinExistence type="inferred from homology"/>
<dbReference type="PANTHER" id="PTHR43401:SF4">
    <property type="entry name" value="D-ARABINOSE 1-DEHYDROGENASE (NADP(+))"/>
    <property type="match status" value="1"/>
</dbReference>
<dbReference type="EMBL" id="CAJFCJ010000002">
    <property type="protein sequence ID" value="CAD5112145.1"/>
    <property type="molecule type" value="Genomic_DNA"/>
</dbReference>
<comment type="similarity">
    <text evidence="4">Belongs to the zinc-containing alcohol dehydrogenase family.</text>
</comment>
<dbReference type="Pfam" id="PF00107">
    <property type="entry name" value="ADH_zinc_N"/>
    <property type="match status" value="1"/>
</dbReference>
<keyword evidence="3" id="KW-0560">Oxidoreductase</keyword>
<feature type="domain" description="Enoyl reductase (ER)" evidence="5">
    <location>
        <begin position="12"/>
        <end position="365"/>
    </location>
</feature>
<dbReference type="SUPFAM" id="SSF51735">
    <property type="entry name" value="NAD(P)-binding Rossmann-fold domains"/>
    <property type="match status" value="1"/>
</dbReference>
<dbReference type="PANTHER" id="PTHR43401">
    <property type="entry name" value="L-THREONINE 3-DEHYDROGENASE"/>
    <property type="match status" value="1"/>
</dbReference>
<comment type="cofactor">
    <cofactor evidence="4">
        <name>Zn(2+)</name>
        <dbReference type="ChEBI" id="CHEBI:29105"/>
    </cofactor>
</comment>
<evidence type="ECO:0000256" key="2">
    <source>
        <dbReference type="ARBA" id="ARBA00022833"/>
    </source>
</evidence>
<gene>
    <name evidence="6" type="ORF">DGYR_LOCUS1342</name>
</gene>
<dbReference type="OrthoDB" id="1879366at2759"/>
<dbReference type="SUPFAM" id="SSF50129">
    <property type="entry name" value="GroES-like"/>
    <property type="match status" value="1"/>
</dbReference>
<keyword evidence="1 4" id="KW-0479">Metal-binding</keyword>
<sequence length="369" mass="40241">MYRKAILVEPKKPLEFVEEPIPETPDDGVVLELLYSGVCHSDVHIQADCMDFGGGVYASLFAINKDLFIGRNLGHEIYGRIMSMGPNASKNFKVGDEVVAYPWAGCRSCEFCKIDRSNFCSDNQFGLKDLGLGRKGGFATHMALPECEKYLIKRGNIDPKVAPLLSCSALTAFSGLRQIKESLDTRARAGLTQNILLIGAGGLGQWAVAYSKHLYPECNLTVADISTEKLEQLSERGVDNTVLFSKTSTIAEKAQQFPHKMDGIIDFVGSSQTASLAAKLLSRGGTMVVIGLIGGQIEASLLGLIDGTQTIKGVRTGSFELMKEMIRLTEEKNIRGPEIFTYKFDQVNEALDAIRNGTMMGRAVLDIKA</sequence>
<dbReference type="InterPro" id="IPR013149">
    <property type="entry name" value="ADH-like_C"/>
</dbReference>
<evidence type="ECO:0000313" key="6">
    <source>
        <dbReference type="EMBL" id="CAD5112145.1"/>
    </source>
</evidence>
<keyword evidence="7" id="KW-1185">Reference proteome</keyword>
<evidence type="ECO:0000259" key="5">
    <source>
        <dbReference type="SMART" id="SM00829"/>
    </source>
</evidence>
<dbReference type="Gene3D" id="3.40.50.720">
    <property type="entry name" value="NAD(P)-binding Rossmann-like Domain"/>
    <property type="match status" value="1"/>
</dbReference>
<dbReference type="Gene3D" id="3.90.180.10">
    <property type="entry name" value="Medium-chain alcohol dehydrogenases, catalytic domain"/>
    <property type="match status" value="1"/>
</dbReference>
<dbReference type="SMART" id="SM00829">
    <property type="entry name" value="PKS_ER"/>
    <property type="match status" value="1"/>
</dbReference>
<dbReference type="PROSITE" id="PS00059">
    <property type="entry name" value="ADH_ZINC"/>
    <property type="match status" value="1"/>
</dbReference>
<dbReference type="InterPro" id="IPR050129">
    <property type="entry name" value="Zn_alcohol_dh"/>
</dbReference>
<dbReference type="InterPro" id="IPR002328">
    <property type="entry name" value="ADH_Zn_CS"/>
</dbReference>
<dbReference type="GO" id="GO:0008270">
    <property type="term" value="F:zinc ion binding"/>
    <property type="evidence" value="ECO:0007669"/>
    <property type="project" value="InterPro"/>
</dbReference>
<dbReference type="InterPro" id="IPR020843">
    <property type="entry name" value="ER"/>
</dbReference>
<evidence type="ECO:0000256" key="4">
    <source>
        <dbReference type="RuleBase" id="RU361277"/>
    </source>
</evidence>